<reference evidence="5" key="1">
    <citation type="journal article" date="2019" name="Int. J. Syst. Evol. Microbiol.">
        <title>The Global Catalogue of Microorganisms (GCM) 10K type strain sequencing project: providing services to taxonomists for standard genome sequencing and annotation.</title>
        <authorList>
            <consortium name="The Broad Institute Genomics Platform"/>
            <consortium name="The Broad Institute Genome Sequencing Center for Infectious Disease"/>
            <person name="Wu L."/>
            <person name="Ma J."/>
        </authorList>
    </citation>
    <scope>NUCLEOTIDE SEQUENCE [LARGE SCALE GENOMIC DNA]</scope>
    <source>
        <strain evidence="5">JCM 18285</strain>
    </source>
</reference>
<dbReference type="InterPro" id="IPR003782">
    <property type="entry name" value="SCO1/SenC"/>
</dbReference>
<evidence type="ECO:0000256" key="2">
    <source>
        <dbReference type="ARBA" id="ARBA00023008"/>
    </source>
</evidence>
<sequence length="197" mass="22763">MFCSCKEKKAEQSVLSLPYFNTADFTPEWDKPNHKIPEFSFINQNGETVTNMTYKGCIYIADFFFTSCPGICPKLTKNMAILQEGYKNDDAIKLLSHTVMPWKDSVSVLKDYGSKNNVNPEKWHLLTGDKDALYNMARTGYFADEDFTKTQDESNFIHTENFVLVDKDGYIRGVYNGTLEIDVERLKRHINILKREI</sequence>
<gene>
    <name evidence="4" type="ORF">GCM10023314_02410</name>
</gene>
<protein>
    <submittedName>
        <fullName evidence="4">SCO family protein</fullName>
    </submittedName>
</protein>
<dbReference type="Gene3D" id="3.40.30.10">
    <property type="entry name" value="Glutaredoxin"/>
    <property type="match status" value="1"/>
</dbReference>
<comment type="caution">
    <text evidence="4">The sequence shown here is derived from an EMBL/GenBank/DDBJ whole genome shotgun (WGS) entry which is preliminary data.</text>
</comment>
<keyword evidence="2" id="KW-0186">Copper</keyword>
<dbReference type="PANTHER" id="PTHR12151">
    <property type="entry name" value="ELECTRON TRANSPORT PROTIN SCO1/SENC FAMILY MEMBER"/>
    <property type="match status" value="1"/>
</dbReference>
<dbReference type="Pfam" id="PF02630">
    <property type="entry name" value="SCO1-SenC"/>
    <property type="match status" value="1"/>
</dbReference>
<organism evidence="4 5">
    <name type="scientific">Algibacter agarivorans</name>
    <dbReference type="NCBI Taxonomy" id="1109741"/>
    <lineage>
        <taxon>Bacteria</taxon>
        <taxon>Pseudomonadati</taxon>
        <taxon>Bacteroidota</taxon>
        <taxon>Flavobacteriia</taxon>
        <taxon>Flavobacteriales</taxon>
        <taxon>Flavobacteriaceae</taxon>
        <taxon>Algibacter</taxon>
    </lineage>
</organism>
<accession>A0ABP9GHR3</accession>
<keyword evidence="5" id="KW-1185">Reference proteome</keyword>
<feature type="domain" description="Thioredoxin" evidence="3">
    <location>
        <begin position="30"/>
        <end position="195"/>
    </location>
</feature>
<dbReference type="InterPro" id="IPR013766">
    <property type="entry name" value="Thioredoxin_domain"/>
</dbReference>
<name>A0ABP9GHR3_9FLAO</name>
<dbReference type="RefSeq" id="WP_345189682.1">
    <property type="nucleotide sequence ID" value="NZ_BAABJJ010000002.1"/>
</dbReference>
<dbReference type="EMBL" id="BAABJJ010000002">
    <property type="protein sequence ID" value="GAA4933465.1"/>
    <property type="molecule type" value="Genomic_DNA"/>
</dbReference>
<evidence type="ECO:0000256" key="1">
    <source>
        <dbReference type="ARBA" id="ARBA00010996"/>
    </source>
</evidence>
<proteinExistence type="inferred from homology"/>
<evidence type="ECO:0000313" key="4">
    <source>
        <dbReference type="EMBL" id="GAA4933465.1"/>
    </source>
</evidence>
<dbReference type="Proteomes" id="UP001501302">
    <property type="component" value="Unassembled WGS sequence"/>
</dbReference>
<evidence type="ECO:0000259" key="3">
    <source>
        <dbReference type="PROSITE" id="PS51352"/>
    </source>
</evidence>
<dbReference type="InterPro" id="IPR036249">
    <property type="entry name" value="Thioredoxin-like_sf"/>
</dbReference>
<dbReference type="CDD" id="cd02968">
    <property type="entry name" value="SCO"/>
    <property type="match status" value="1"/>
</dbReference>
<dbReference type="SUPFAM" id="SSF52833">
    <property type="entry name" value="Thioredoxin-like"/>
    <property type="match status" value="1"/>
</dbReference>
<comment type="similarity">
    <text evidence="1">Belongs to the SCO1/2 family.</text>
</comment>
<evidence type="ECO:0000313" key="5">
    <source>
        <dbReference type="Proteomes" id="UP001501302"/>
    </source>
</evidence>
<dbReference type="PROSITE" id="PS51352">
    <property type="entry name" value="THIOREDOXIN_2"/>
    <property type="match status" value="1"/>
</dbReference>
<dbReference type="PANTHER" id="PTHR12151:SF25">
    <property type="entry name" value="LINALOOL DEHYDRATASE_ISOMERASE DOMAIN-CONTAINING PROTEIN"/>
    <property type="match status" value="1"/>
</dbReference>